<name>A0A561U4V5_9PSEU</name>
<evidence type="ECO:0000313" key="1">
    <source>
        <dbReference type="EMBL" id="TWF94397.1"/>
    </source>
</evidence>
<comment type="caution">
    <text evidence="1">The sequence shown here is derived from an EMBL/GenBank/DDBJ whole genome shotgun (WGS) entry which is preliminary data.</text>
</comment>
<protein>
    <submittedName>
        <fullName evidence="1">Uncharacterized protein</fullName>
    </submittedName>
</protein>
<sequence length="33" mass="4084">MSLKYCPACHCDKWLYRHTHDQFCKDRSWLVVL</sequence>
<evidence type="ECO:0000313" key="2">
    <source>
        <dbReference type="Proteomes" id="UP000316184"/>
    </source>
</evidence>
<proteinExistence type="predicted"/>
<organism evidence="1 2">
    <name type="scientific">Saccharopolyspora dendranthemae</name>
    <dbReference type="NCBI Taxonomy" id="1181886"/>
    <lineage>
        <taxon>Bacteria</taxon>
        <taxon>Bacillati</taxon>
        <taxon>Actinomycetota</taxon>
        <taxon>Actinomycetes</taxon>
        <taxon>Pseudonocardiales</taxon>
        <taxon>Pseudonocardiaceae</taxon>
        <taxon>Saccharopolyspora</taxon>
    </lineage>
</organism>
<dbReference type="AlphaFoldDB" id="A0A561U4V5"/>
<keyword evidence="2" id="KW-1185">Reference proteome</keyword>
<dbReference type="EMBL" id="VIWX01000003">
    <property type="protein sequence ID" value="TWF94397.1"/>
    <property type="molecule type" value="Genomic_DNA"/>
</dbReference>
<gene>
    <name evidence="1" type="ORF">FHU35_13101</name>
</gene>
<accession>A0A561U4V5</accession>
<reference evidence="1 2" key="1">
    <citation type="submission" date="2019-06" db="EMBL/GenBank/DDBJ databases">
        <title>Sequencing the genomes of 1000 actinobacteria strains.</title>
        <authorList>
            <person name="Klenk H.-P."/>
        </authorList>
    </citation>
    <scope>NUCLEOTIDE SEQUENCE [LARGE SCALE GENOMIC DNA]</scope>
    <source>
        <strain evidence="1 2">DSM 46699</strain>
    </source>
</reference>
<dbReference type="Proteomes" id="UP000316184">
    <property type="component" value="Unassembled WGS sequence"/>
</dbReference>